<accession>A0A329MG30</accession>
<dbReference type="OrthoDB" id="2656092at2"/>
<protein>
    <submittedName>
        <fullName evidence="2">Uncharacterized protein</fullName>
    </submittedName>
</protein>
<dbReference type="Proteomes" id="UP000250369">
    <property type="component" value="Unassembled WGS sequence"/>
</dbReference>
<proteinExistence type="predicted"/>
<keyword evidence="3" id="KW-1185">Reference proteome</keyword>
<dbReference type="EMBL" id="QMFB01000015">
    <property type="protein sequence ID" value="RAV18865.1"/>
    <property type="molecule type" value="Genomic_DNA"/>
</dbReference>
<reference evidence="2 3" key="1">
    <citation type="journal article" date="2009" name="Int. J. Syst. Evol. Microbiol.">
        <title>Paenibacillus contaminans sp. nov., isolated from a contaminated laboratory plate.</title>
        <authorList>
            <person name="Chou J.H."/>
            <person name="Lee J.H."/>
            <person name="Lin M.C."/>
            <person name="Chang P.S."/>
            <person name="Arun A.B."/>
            <person name="Young C.C."/>
            <person name="Chen W.M."/>
        </authorList>
    </citation>
    <scope>NUCLEOTIDE SEQUENCE [LARGE SCALE GENOMIC DNA]</scope>
    <source>
        <strain evidence="2 3">CKOBP-6</strain>
    </source>
</reference>
<name>A0A329MG30_9BACL</name>
<comment type="caution">
    <text evidence="2">The sequence shown here is derived from an EMBL/GenBank/DDBJ whole genome shotgun (WGS) entry which is preliminary data.</text>
</comment>
<evidence type="ECO:0000313" key="2">
    <source>
        <dbReference type="EMBL" id="RAV18865.1"/>
    </source>
</evidence>
<sequence>MSRRIQNDEQYDKSAMWLVQKAGELSDPLMPDAEKSELMKKYDFVSAEMQRYRRGELAKEYPGLRKIYAELGWVFNDTPAEPPKVEPAPEPKTQAKKVNLSDFLGEE</sequence>
<dbReference type="AlphaFoldDB" id="A0A329MG30"/>
<gene>
    <name evidence="2" type="ORF">DQG23_24360</name>
</gene>
<evidence type="ECO:0000256" key="1">
    <source>
        <dbReference type="SAM" id="MobiDB-lite"/>
    </source>
</evidence>
<evidence type="ECO:0000313" key="3">
    <source>
        <dbReference type="Proteomes" id="UP000250369"/>
    </source>
</evidence>
<organism evidence="2 3">
    <name type="scientific">Paenibacillus contaminans</name>
    <dbReference type="NCBI Taxonomy" id="450362"/>
    <lineage>
        <taxon>Bacteria</taxon>
        <taxon>Bacillati</taxon>
        <taxon>Bacillota</taxon>
        <taxon>Bacilli</taxon>
        <taxon>Bacillales</taxon>
        <taxon>Paenibacillaceae</taxon>
        <taxon>Paenibacillus</taxon>
    </lineage>
</organism>
<feature type="region of interest" description="Disordered" evidence="1">
    <location>
        <begin position="78"/>
        <end position="107"/>
    </location>
</feature>
<dbReference type="RefSeq" id="WP_113033509.1">
    <property type="nucleotide sequence ID" value="NZ_QMFB01000015.1"/>
</dbReference>